<protein>
    <submittedName>
        <fullName evidence="1">Uncharacterized protein</fullName>
    </submittedName>
</protein>
<evidence type="ECO:0000313" key="1">
    <source>
        <dbReference type="EMBL" id="EGI60256.1"/>
    </source>
</evidence>
<dbReference type="eggNOG" id="ENOG502S9RY">
    <property type="taxonomic scope" value="Eukaryota"/>
</dbReference>
<dbReference type="Proteomes" id="UP000007755">
    <property type="component" value="Unassembled WGS sequence"/>
</dbReference>
<proteinExistence type="predicted"/>
<sequence length="129" mass="15263">MFSATVDLYDVPPAWWETDCVKYGYPPVRSRLTLLMGNNIVRLTDRKYMMQLASRLQEDYEAQQKARIERKKLKAASIIPQLNELLPKSLMKTTRRRTECAPKFHYSVKKCKQLPQMLLANNSEFRFKF</sequence>
<dbReference type="InParanoid" id="F4WZW6"/>
<organism evidence="2">
    <name type="scientific">Acromyrmex echinatior</name>
    <name type="common">Panamanian leafcutter ant</name>
    <name type="synonym">Acromyrmex octospinosus echinatior</name>
    <dbReference type="NCBI Taxonomy" id="103372"/>
    <lineage>
        <taxon>Eukaryota</taxon>
        <taxon>Metazoa</taxon>
        <taxon>Ecdysozoa</taxon>
        <taxon>Arthropoda</taxon>
        <taxon>Hexapoda</taxon>
        <taxon>Insecta</taxon>
        <taxon>Pterygota</taxon>
        <taxon>Neoptera</taxon>
        <taxon>Endopterygota</taxon>
        <taxon>Hymenoptera</taxon>
        <taxon>Apocrita</taxon>
        <taxon>Aculeata</taxon>
        <taxon>Formicoidea</taxon>
        <taxon>Formicidae</taxon>
        <taxon>Myrmicinae</taxon>
        <taxon>Acromyrmex</taxon>
    </lineage>
</organism>
<reference evidence="1" key="1">
    <citation type="submission" date="2011-02" db="EMBL/GenBank/DDBJ databases">
        <title>The genome of the leaf-cutting ant Acromyrmex echinatior suggests key adaptations to social evolution and fungus farming.</title>
        <authorList>
            <person name="Nygaard S."/>
            <person name="Zhang G."/>
        </authorList>
    </citation>
    <scope>NUCLEOTIDE SEQUENCE</scope>
</reference>
<keyword evidence="2" id="KW-1185">Reference proteome</keyword>
<dbReference type="EMBL" id="GL888480">
    <property type="protein sequence ID" value="EGI60256.1"/>
    <property type="molecule type" value="Genomic_DNA"/>
</dbReference>
<gene>
    <name evidence="1" type="ORF">G5I_11438</name>
</gene>
<dbReference type="AlphaFoldDB" id="F4WZW6"/>
<accession>F4WZW6</accession>
<name>F4WZW6_ACREC</name>
<evidence type="ECO:0000313" key="2">
    <source>
        <dbReference type="Proteomes" id="UP000007755"/>
    </source>
</evidence>